<evidence type="ECO:0000313" key="1">
    <source>
        <dbReference type="EMBL" id="MCM2680554.1"/>
    </source>
</evidence>
<protein>
    <submittedName>
        <fullName evidence="1">Uncharacterized protein</fullName>
    </submittedName>
</protein>
<name>A0AA41W7U8_9GAMM</name>
<dbReference type="Proteomes" id="UP001165393">
    <property type="component" value="Unassembled WGS sequence"/>
</dbReference>
<dbReference type="AlphaFoldDB" id="A0AA41W7U8"/>
<keyword evidence="2" id="KW-1185">Reference proteome</keyword>
<dbReference type="RefSeq" id="WP_251262005.1">
    <property type="nucleotide sequence ID" value="NZ_JAMQGP010000006.1"/>
</dbReference>
<evidence type="ECO:0000313" key="2">
    <source>
        <dbReference type="Proteomes" id="UP001165393"/>
    </source>
</evidence>
<comment type="caution">
    <text evidence="1">The sequence shown here is derived from an EMBL/GenBank/DDBJ whole genome shotgun (WGS) entry which is preliminary data.</text>
</comment>
<proteinExistence type="predicted"/>
<accession>A0AA41W7U8</accession>
<dbReference type="EMBL" id="JAMQGP010000006">
    <property type="protein sequence ID" value="MCM2680554.1"/>
    <property type="molecule type" value="Genomic_DNA"/>
</dbReference>
<gene>
    <name evidence="1" type="ORF">NAF29_12875</name>
</gene>
<organism evidence="1 2">
    <name type="scientific">Echinimonas agarilytica</name>
    <dbReference type="NCBI Taxonomy" id="1215918"/>
    <lineage>
        <taxon>Bacteria</taxon>
        <taxon>Pseudomonadati</taxon>
        <taxon>Pseudomonadota</taxon>
        <taxon>Gammaproteobacteria</taxon>
        <taxon>Alteromonadales</taxon>
        <taxon>Echinimonadaceae</taxon>
        <taxon>Echinimonas</taxon>
    </lineage>
</organism>
<reference evidence="1 2" key="1">
    <citation type="journal article" date="2013" name="Antonie Van Leeuwenhoek">
        <title>Echinimonas agarilytica gen. nov., sp. nov., a new gammaproteobacterium isolated from the sea urchin Strongylocentrotus intermedius.</title>
        <authorList>
            <person name="Nedashkovskaya O.I."/>
            <person name="Stenkova A.M."/>
            <person name="Zhukova N.V."/>
            <person name="Van Trappen S."/>
            <person name="Lee J.S."/>
            <person name="Kim S.B."/>
        </authorList>
    </citation>
    <scope>NUCLEOTIDE SEQUENCE [LARGE SCALE GENOMIC DNA]</scope>
    <source>
        <strain evidence="1 2">KMM 6351</strain>
    </source>
</reference>
<sequence>MQYKTPQIQVNDFVTQKAHAMSFYVDGMLNDTVPFSELQIFIWDSLEEWRQVDHDSHKQSEQESVLWHLFHLLERWPESALRGNMFLRKQLLDGVMFLKHQGPMLLNCHGIRP</sequence>